<dbReference type="Gene3D" id="3.60.140.10">
    <property type="entry name" value="CNF1/YfiH-like putative cysteine hydrolases"/>
    <property type="match status" value="1"/>
</dbReference>
<keyword evidence="6" id="KW-0862">Zinc</keyword>
<evidence type="ECO:0000256" key="3">
    <source>
        <dbReference type="ARBA" id="ARBA00022679"/>
    </source>
</evidence>
<evidence type="ECO:0000313" key="12">
    <source>
        <dbReference type="Proteomes" id="UP000295361"/>
    </source>
</evidence>
<dbReference type="PANTHER" id="PTHR30616">
    <property type="entry name" value="UNCHARACTERIZED PROTEIN YFIH"/>
    <property type="match status" value="1"/>
</dbReference>
<dbReference type="FunCoup" id="A0A4R6QL69">
    <property type="interactions" value="494"/>
</dbReference>
<dbReference type="GO" id="GO:0016787">
    <property type="term" value="F:hydrolase activity"/>
    <property type="evidence" value="ECO:0007669"/>
    <property type="project" value="UniProtKB-KW"/>
</dbReference>
<keyword evidence="4" id="KW-0479">Metal-binding</keyword>
<sequence>MQRPHPDWLQPDWDLPHVNAFMTTRAGGVSQAPHASMNVGASVQDAPEHVATNRALVSGALQARAVFIHQVHGADVLHLQPHHAEPAWLPSRHDASISTTPGLGVAIQAADCLPVLFAAPAGVGGAHAGWRGLAAGVLENTVSALSAAAACAPGEIQAWMGACIGPEAFEVGADVLQAFGADPARPDPRFFVYRPNAAGEPRWRANLVALARLRLQAAGLTRISGGEWCTYSQDSRFFSYRRVPLGGRMVAAISLR</sequence>
<evidence type="ECO:0000256" key="6">
    <source>
        <dbReference type="ARBA" id="ARBA00022833"/>
    </source>
</evidence>
<dbReference type="RefSeq" id="WP_243748331.1">
    <property type="nucleotide sequence ID" value="NZ_SNXS01000004.1"/>
</dbReference>
<dbReference type="PANTHER" id="PTHR30616:SF2">
    <property type="entry name" value="PURINE NUCLEOSIDE PHOSPHORYLASE LACC1"/>
    <property type="match status" value="1"/>
</dbReference>
<dbReference type="EMBL" id="SNXS01000004">
    <property type="protein sequence ID" value="TDP63899.1"/>
    <property type="molecule type" value="Genomic_DNA"/>
</dbReference>
<accession>A0A4R6QL69</accession>
<dbReference type="Proteomes" id="UP000295361">
    <property type="component" value="Unassembled WGS sequence"/>
</dbReference>
<dbReference type="Pfam" id="PF02578">
    <property type="entry name" value="Cu-oxidase_4"/>
    <property type="match status" value="1"/>
</dbReference>
<evidence type="ECO:0000256" key="9">
    <source>
        <dbReference type="ARBA" id="ARBA00049893"/>
    </source>
</evidence>
<proteinExistence type="inferred from homology"/>
<evidence type="ECO:0000256" key="4">
    <source>
        <dbReference type="ARBA" id="ARBA00022723"/>
    </source>
</evidence>
<keyword evidence="5" id="KW-0378">Hydrolase</keyword>
<evidence type="ECO:0000313" key="11">
    <source>
        <dbReference type="EMBL" id="TDP63899.1"/>
    </source>
</evidence>
<dbReference type="InterPro" id="IPR003730">
    <property type="entry name" value="Cu_polyphenol_OxRdtase"/>
</dbReference>
<evidence type="ECO:0000256" key="2">
    <source>
        <dbReference type="ARBA" id="ARBA00007353"/>
    </source>
</evidence>
<evidence type="ECO:0000256" key="5">
    <source>
        <dbReference type="ARBA" id="ARBA00022801"/>
    </source>
</evidence>
<organism evidence="11 12">
    <name type="scientific">Roseateles toxinivorans</name>
    <dbReference type="NCBI Taxonomy" id="270368"/>
    <lineage>
        <taxon>Bacteria</taxon>
        <taxon>Pseudomonadati</taxon>
        <taxon>Pseudomonadota</taxon>
        <taxon>Betaproteobacteria</taxon>
        <taxon>Burkholderiales</taxon>
        <taxon>Sphaerotilaceae</taxon>
        <taxon>Roseateles</taxon>
    </lineage>
</organism>
<dbReference type="InParanoid" id="A0A4R6QL69"/>
<comment type="catalytic activity">
    <reaction evidence="1">
        <text>inosine + phosphate = alpha-D-ribose 1-phosphate + hypoxanthine</text>
        <dbReference type="Rhea" id="RHEA:27646"/>
        <dbReference type="ChEBI" id="CHEBI:17368"/>
        <dbReference type="ChEBI" id="CHEBI:17596"/>
        <dbReference type="ChEBI" id="CHEBI:43474"/>
        <dbReference type="ChEBI" id="CHEBI:57720"/>
        <dbReference type="EC" id="2.4.2.1"/>
    </reaction>
    <physiologicalReaction direction="left-to-right" evidence="1">
        <dbReference type="Rhea" id="RHEA:27647"/>
    </physiologicalReaction>
</comment>
<reference evidence="11 12" key="1">
    <citation type="submission" date="2019-03" db="EMBL/GenBank/DDBJ databases">
        <title>Genomic Encyclopedia of Type Strains, Phase IV (KMG-IV): sequencing the most valuable type-strain genomes for metagenomic binning, comparative biology and taxonomic classification.</title>
        <authorList>
            <person name="Goeker M."/>
        </authorList>
    </citation>
    <scope>NUCLEOTIDE SEQUENCE [LARGE SCALE GENOMIC DNA]</scope>
    <source>
        <strain evidence="11 12">DSM 16998</strain>
    </source>
</reference>
<evidence type="ECO:0000256" key="7">
    <source>
        <dbReference type="ARBA" id="ARBA00047989"/>
    </source>
</evidence>
<dbReference type="GO" id="GO:0005507">
    <property type="term" value="F:copper ion binding"/>
    <property type="evidence" value="ECO:0007669"/>
    <property type="project" value="TreeGrafter"/>
</dbReference>
<comment type="catalytic activity">
    <reaction evidence="9">
        <text>S-methyl-5'-thioadenosine + phosphate = 5-(methylsulfanyl)-alpha-D-ribose 1-phosphate + adenine</text>
        <dbReference type="Rhea" id="RHEA:11852"/>
        <dbReference type="ChEBI" id="CHEBI:16708"/>
        <dbReference type="ChEBI" id="CHEBI:17509"/>
        <dbReference type="ChEBI" id="CHEBI:43474"/>
        <dbReference type="ChEBI" id="CHEBI:58533"/>
        <dbReference type="EC" id="2.4.2.28"/>
    </reaction>
    <physiologicalReaction direction="left-to-right" evidence="9">
        <dbReference type="Rhea" id="RHEA:11853"/>
    </physiologicalReaction>
</comment>
<dbReference type="CDD" id="cd16833">
    <property type="entry name" value="YfiH"/>
    <property type="match status" value="1"/>
</dbReference>
<comment type="caution">
    <text evidence="11">The sequence shown here is derived from an EMBL/GenBank/DDBJ whole genome shotgun (WGS) entry which is preliminary data.</text>
</comment>
<keyword evidence="12" id="KW-1185">Reference proteome</keyword>
<comment type="similarity">
    <text evidence="2 10">Belongs to the purine nucleoside phosphorylase YfiH/LACC1 family.</text>
</comment>
<comment type="catalytic activity">
    <reaction evidence="8">
        <text>adenosine + phosphate = alpha-D-ribose 1-phosphate + adenine</text>
        <dbReference type="Rhea" id="RHEA:27642"/>
        <dbReference type="ChEBI" id="CHEBI:16335"/>
        <dbReference type="ChEBI" id="CHEBI:16708"/>
        <dbReference type="ChEBI" id="CHEBI:43474"/>
        <dbReference type="ChEBI" id="CHEBI:57720"/>
        <dbReference type="EC" id="2.4.2.1"/>
    </reaction>
    <physiologicalReaction direction="left-to-right" evidence="8">
        <dbReference type="Rhea" id="RHEA:27643"/>
    </physiologicalReaction>
</comment>
<keyword evidence="3" id="KW-0808">Transferase</keyword>
<evidence type="ECO:0000256" key="8">
    <source>
        <dbReference type="ARBA" id="ARBA00048968"/>
    </source>
</evidence>
<comment type="catalytic activity">
    <reaction evidence="7">
        <text>adenosine + H2O + H(+) = inosine + NH4(+)</text>
        <dbReference type="Rhea" id="RHEA:24408"/>
        <dbReference type="ChEBI" id="CHEBI:15377"/>
        <dbReference type="ChEBI" id="CHEBI:15378"/>
        <dbReference type="ChEBI" id="CHEBI:16335"/>
        <dbReference type="ChEBI" id="CHEBI:17596"/>
        <dbReference type="ChEBI" id="CHEBI:28938"/>
        <dbReference type="EC" id="3.5.4.4"/>
    </reaction>
    <physiologicalReaction direction="left-to-right" evidence="7">
        <dbReference type="Rhea" id="RHEA:24409"/>
    </physiologicalReaction>
</comment>
<gene>
    <name evidence="11" type="ORF">DES47_104181</name>
</gene>
<dbReference type="InterPro" id="IPR011324">
    <property type="entry name" value="Cytotoxic_necrot_fac-like_cat"/>
</dbReference>
<name>A0A4R6QL69_9BURK</name>
<dbReference type="SUPFAM" id="SSF64438">
    <property type="entry name" value="CNF1/YfiH-like putative cysteine hydrolases"/>
    <property type="match status" value="1"/>
</dbReference>
<protein>
    <recommendedName>
        <fullName evidence="10">Purine nucleoside phosphorylase</fullName>
    </recommendedName>
</protein>
<evidence type="ECO:0000256" key="10">
    <source>
        <dbReference type="RuleBase" id="RU361274"/>
    </source>
</evidence>
<evidence type="ECO:0000256" key="1">
    <source>
        <dbReference type="ARBA" id="ARBA00000553"/>
    </source>
</evidence>
<dbReference type="NCBIfam" id="TIGR00726">
    <property type="entry name" value="peptidoglycan editing factor PgeF"/>
    <property type="match status" value="1"/>
</dbReference>
<dbReference type="InterPro" id="IPR038371">
    <property type="entry name" value="Cu_polyphenol_OxRdtase_sf"/>
</dbReference>
<dbReference type="GO" id="GO:0017061">
    <property type="term" value="F:S-methyl-5-thioadenosine phosphorylase activity"/>
    <property type="evidence" value="ECO:0007669"/>
    <property type="project" value="UniProtKB-EC"/>
</dbReference>
<dbReference type="AlphaFoldDB" id="A0A4R6QL69"/>